<dbReference type="Gene3D" id="3.30.200.20">
    <property type="entry name" value="Phosphorylase Kinase, domain 1"/>
    <property type="match status" value="1"/>
</dbReference>
<comment type="similarity">
    <text evidence="2 8">Belongs to the SAICAR synthetase family.</text>
</comment>
<dbReference type="EC" id="6.3.2.6" evidence="8"/>
<sequence>MAVVSQTNLPLKLKSRGKVRDIYELEDDKLLIVATDRISAFDVVLPCLIPRKGEILTGLSVFWFNKTKDIIENHLITANFNDFPLKLKNQQELKGRAMLVKKAKSFPVEWIARGYLSGSAWNSYKAGKPISGIKLPRGLRESEKLPEPIFTPTTKATTGHDRELTEKELAGLIGENLAQKLKEVSLKIYKWASGFAESRGIIVADTKFEFGLINGKPILIDELLTPDSSRLWPEDEYQPDKPQKSFDKQFVRDYLLKINWDKNPPAPQLPKEIIEKTSQKYIEAYQRITGRSFETEQ</sequence>
<dbReference type="NCBIfam" id="TIGR00081">
    <property type="entry name" value="purC"/>
    <property type="match status" value="1"/>
</dbReference>
<dbReference type="AlphaFoldDB" id="A0A2H0YL93"/>
<dbReference type="Proteomes" id="UP000230088">
    <property type="component" value="Unassembled WGS sequence"/>
</dbReference>
<evidence type="ECO:0000256" key="5">
    <source>
        <dbReference type="ARBA" id="ARBA00022755"/>
    </source>
</evidence>
<dbReference type="CDD" id="cd01414">
    <property type="entry name" value="SAICAR_synt_Sc"/>
    <property type="match status" value="1"/>
</dbReference>
<evidence type="ECO:0000256" key="4">
    <source>
        <dbReference type="ARBA" id="ARBA00022741"/>
    </source>
</evidence>
<dbReference type="InterPro" id="IPR001636">
    <property type="entry name" value="SAICAR_synth"/>
</dbReference>
<dbReference type="PANTHER" id="PTHR43700">
    <property type="entry name" value="PHOSPHORIBOSYLAMINOIMIDAZOLE-SUCCINOCARBOXAMIDE SYNTHASE"/>
    <property type="match status" value="1"/>
</dbReference>
<dbReference type="InterPro" id="IPR028923">
    <property type="entry name" value="SAICAR_synt/ADE2_N"/>
</dbReference>
<dbReference type="Pfam" id="PF01259">
    <property type="entry name" value="SAICAR_synt"/>
    <property type="match status" value="1"/>
</dbReference>
<dbReference type="NCBIfam" id="NF010568">
    <property type="entry name" value="PRK13961.1"/>
    <property type="match status" value="1"/>
</dbReference>
<dbReference type="SUPFAM" id="SSF56104">
    <property type="entry name" value="SAICAR synthase-like"/>
    <property type="match status" value="1"/>
</dbReference>
<accession>A0A2H0YL93</accession>
<evidence type="ECO:0000256" key="3">
    <source>
        <dbReference type="ARBA" id="ARBA00022598"/>
    </source>
</evidence>
<dbReference type="EMBL" id="PEYD01000055">
    <property type="protein sequence ID" value="PIS39264.1"/>
    <property type="molecule type" value="Genomic_DNA"/>
</dbReference>
<evidence type="ECO:0000256" key="6">
    <source>
        <dbReference type="ARBA" id="ARBA00022840"/>
    </source>
</evidence>
<evidence type="ECO:0000256" key="1">
    <source>
        <dbReference type="ARBA" id="ARBA00004672"/>
    </source>
</evidence>
<dbReference type="Gene3D" id="3.30.470.20">
    <property type="entry name" value="ATP-grasp fold, B domain"/>
    <property type="match status" value="1"/>
</dbReference>
<protein>
    <recommendedName>
        <fullName evidence="8">Phosphoribosylaminoimidazole-succinocarboxamide synthase</fullName>
        <ecNumber evidence="8">6.3.2.6</ecNumber>
    </recommendedName>
    <alternativeName>
        <fullName evidence="8">SAICAR synthetase</fullName>
    </alternativeName>
</protein>
<proteinExistence type="inferred from homology"/>
<dbReference type="GO" id="GO:0004639">
    <property type="term" value="F:phosphoribosylaminoimidazolesuccinocarboxamide synthase activity"/>
    <property type="evidence" value="ECO:0007669"/>
    <property type="project" value="UniProtKB-UniRule"/>
</dbReference>
<reference evidence="11" key="1">
    <citation type="submission" date="2017-09" db="EMBL/GenBank/DDBJ databases">
        <title>Depth-based differentiation of microbial function through sediment-hosted aquifers and enrichment of novel symbionts in the deep terrestrial subsurface.</title>
        <authorList>
            <person name="Probst A.J."/>
            <person name="Ladd B."/>
            <person name="Jarett J.K."/>
            <person name="Geller-Mcgrath D.E."/>
            <person name="Sieber C.M.K."/>
            <person name="Emerson J.B."/>
            <person name="Anantharaman K."/>
            <person name="Thomas B.C."/>
            <person name="Malmstrom R."/>
            <person name="Stieglmeier M."/>
            <person name="Klingl A."/>
            <person name="Woyke T."/>
            <person name="Ryan C.M."/>
            <person name="Banfield J.F."/>
        </authorList>
    </citation>
    <scope>NUCLEOTIDE SEQUENCE [LARGE SCALE GENOMIC DNA]</scope>
</reference>
<evidence type="ECO:0000313" key="11">
    <source>
        <dbReference type="Proteomes" id="UP000230088"/>
    </source>
</evidence>
<feature type="domain" description="SAICAR synthetase/ADE2 N-terminal" evidence="9">
    <location>
        <begin position="15"/>
        <end position="264"/>
    </location>
</feature>
<dbReference type="GO" id="GO:0005737">
    <property type="term" value="C:cytoplasm"/>
    <property type="evidence" value="ECO:0007669"/>
    <property type="project" value="TreeGrafter"/>
</dbReference>
<gene>
    <name evidence="8" type="primary">purC</name>
    <name evidence="10" type="ORF">COT33_02890</name>
</gene>
<evidence type="ECO:0000256" key="7">
    <source>
        <dbReference type="ARBA" id="ARBA00048475"/>
    </source>
</evidence>
<organism evidence="10 11">
    <name type="scientific">Candidatus Nealsonbacteria bacterium CG08_land_8_20_14_0_20_38_20</name>
    <dbReference type="NCBI Taxonomy" id="1974705"/>
    <lineage>
        <taxon>Bacteria</taxon>
        <taxon>Candidatus Nealsoniibacteriota</taxon>
    </lineage>
</organism>
<dbReference type="GO" id="GO:0005524">
    <property type="term" value="F:ATP binding"/>
    <property type="evidence" value="ECO:0007669"/>
    <property type="project" value="UniProtKB-KW"/>
</dbReference>
<keyword evidence="3 8" id="KW-0436">Ligase</keyword>
<dbReference type="GO" id="GO:0006189">
    <property type="term" value="P:'de novo' IMP biosynthetic process"/>
    <property type="evidence" value="ECO:0007669"/>
    <property type="project" value="UniProtKB-UniRule"/>
</dbReference>
<dbReference type="PANTHER" id="PTHR43700:SF1">
    <property type="entry name" value="PHOSPHORIBOSYLAMINOIMIDAZOLE-SUCCINOCARBOXAMIDE SYNTHASE"/>
    <property type="match status" value="1"/>
</dbReference>
<dbReference type="UniPathway" id="UPA00074">
    <property type="reaction ID" value="UER00131"/>
</dbReference>
<comment type="catalytic activity">
    <reaction evidence="7 8">
        <text>5-amino-1-(5-phospho-D-ribosyl)imidazole-4-carboxylate + L-aspartate + ATP = (2S)-2-[5-amino-1-(5-phospho-beta-D-ribosyl)imidazole-4-carboxamido]succinate + ADP + phosphate + 2 H(+)</text>
        <dbReference type="Rhea" id="RHEA:22628"/>
        <dbReference type="ChEBI" id="CHEBI:15378"/>
        <dbReference type="ChEBI" id="CHEBI:29991"/>
        <dbReference type="ChEBI" id="CHEBI:30616"/>
        <dbReference type="ChEBI" id="CHEBI:43474"/>
        <dbReference type="ChEBI" id="CHEBI:58443"/>
        <dbReference type="ChEBI" id="CHEBI:77657"/>
        <dbReference type="ChEBI" id="CHEBI:456216"/>
        <dbReference type="EC" id="6.3.2.6"/>
    </reaction>
</comment>
<comment type="caution">
    <text evidence="10">The sequence shown here is derived from an EMBL/GenBank/DDBJ whole genome shotgun (WGS) entry which is preliminary data.</text>
</comment>
<evidence type="ECO:0000313" key="10">
    <source>
        <dbReference type="EMBL" id="PIS39264.1"/>
    </source>
</evidence>
<name>A0A2H0YL93_9BACT</name>
<keyword evidence="5 8" id="KW-0658">Purine biosynthesis</keyword>
<dbReference type="HAMAP" id="MF_00137">
    <property type="entry name" value="SAICAR_synth"/>
    <property type="match status" value="1"/>
</dbReference>
<keyword evidence="4 8" id="KW-0547">Nucleotide-binding</keyword>
<evidence type="ECO:0000259" key="9">
    <source>
        <dbReference type="Pfam" id="PF01259"/>
    </source>
</evidence>
<evidence type="ECO:0000256" key="8">
    <source>
        <dbReference type="HAMAP-Rule" id="MF_00137"/>
    </source>
</evidence>
<evidence type="ECO:0000256" key="2">
    <source>
        <dbReference type="ARBA" id="ARBA00010190"/>
    </source>
</evidence>
<keyword evidence="6 8" id="KW-0067">ATP-binding</keyword>
<comment type="pathway">
    <text evidence="1 8">Purine metabolism; IMP biosynthesis via de novo pathway; 5-amino-1-(5-phospho-D-ribosyl)imidazole-4-carboxamide from 5-amino-1-(5-phospho-D-ribosyl)imidazole-4-carboxylate: step 1/2.</text>
</comment>